<dbReference type="PROSITE" id="PS51194">
    <property type="entry name" value="HELICASE_CTER"/>
    <property type="match status" value="1"/>
</dbReference>
<evidence type="ECO:0000256" key="13">
    <source>
        <dbReference type="ARBA" id="ARBA00023204"/>
    </source>
</evidence>
<keyword evidence="8 21" id="KW-0347">Helicase</keyword>
<dbReference type="InterPro" id="IPR036390">
    <property type="entry name" value="WH_DNA-bd_sf"/>
</dbReference>
<evidence type="ECO:0000256" key="4">
    <source>
        <dbReference type="ARBA" id="ARBA00022723"/>
    </source>
</evidence>
<dbReference type="CDD" id="cd17920">
    <property type="entry name" value="DEXHc_RecQ"/>
    <property type="match status" value="1"/>
</dbReference>
<evidence type="ECO:0000256" key="17">
    <source>
        <dbReference type="SAM" id="MobiDB-lite"/>
    </source>
</evidence>
<protein>
    <recommendedName>
        <fullName evidence="16">DNA helicase RecQ</fullName>
        <ecNumber evidence="16">5.6.2.4</ecNumber>
    </recommendedName>
</protein>
<dbReference type="Gene3D" id="1.10.10.10">
    <property type="entry name" value="Winged helix-like DNA-binding domain superfamily/Winged helix DNA-binding domain"/>
    <property type="match status" value="1"/>
</dbReference>
<dbReference type="SUPFAM" id="SSF46785">
    <property type="entry name" value="Winged helix' DNA-binding domain"/>
    <property type="match status" value="1"/>
</dbReference>
<dbReference type="InterPro" id="IPR011545">
    <property type="entry name" value="DEAD/DEAH_box_helicase_dom"/>
</dbReference>
<keyword evidence="7 21" id="KW-0378">Hydrolase</keyword>
<evidence type="ECO:0000256" key="3">
    <source>
        <dbReference type="ARBA" id="ARBA00005446"/>
    </source>
</evidence>
<dbReference type="Gene3D" id="1.10.150.80">
    <property type="entry name" value="HRDC domain"/>
    <property type="match status" value="1"/>
</dbReference>
<dbReference type="RefSeq" id="WP_319845794.1">
    <property type="nucleotide sequence ID" value="NZ_JAXAFJ010000015.1"/>
</dbReference>
<keyword evidence="6" id="KW-0227">DNA damage</keyword>
<keyword evidence="22" id="KW-1185">Reference proteome</keyword>
<comment type="catalytic activity">
    <reaction evidence="15">
        <text>Couples ATP hydrolysis with the unwinding of duplex DNA by translocating in the 3'-5' direction.</text>
        <dbReference type="EC" id="5.6.2.4"/>
    </reaction>
</comment>
<dbReference type="Pfam" id="PF16124">
    <property type="entry name" value="RecQ_Zn_bind"/>
    <property type="match status" value="1"/>
</dbReference>
<accession>A0ABU4RS20</accession>
<dbReference type="InterPro" id="IPR018982">
    <property type="entry name" value="RQC_domain"/>
</dbReference>
<dbReference type="PANTHER" id="PTHR13710:SF105">
    <property type="entry name" value="ATP-DEPENDENT DNA HELICASE Q1"/>
    <property type="match status" value="1"/>
</dbReference>
<evidence type="ECO:0000256" key="1">
    <source>
        <dbReference type="ARBA" id="ARBA00001946"/>
    </source>
</evidence>
<comment type="similarity">
    <text evidence="3">Belongs to the helicase family. RecQ subfamily.</text>
</comment>
<dbReference type="SUPFAM" id="SSF47819">
    <property type="entry name" value="HRDC-like"/>
    <property type="match status" value="1"/>
</dbReference>
<dbReference type="SMART" id="SM00341">
    <property type="entry name" value="HRDC"/>
    <property type="match status" value="1"/>
</dbReference>
<dbReference type="SUPFAM" id="SSF52540">
    <property type="entry name" value="P-loop containing nucleoside triphosphate hydrolases"/>
    <property type="match status" value="1"/>
</dbReference>
<dbReference type="InterPro" id="IPR010997">
    <property type="entry name" value="HRDC-like_sf"/>
</dbReference>
<feature type="domain" description="HRDC" evidence="18">
    <location>
        <begin position="527"/>
        <end position="602"/>
    </location>
</feature>
<dbReference type="NCBIfam" id="TIGR01389">
    <property type="entry name" value="recQ"/>
    <property type="match status" value="1"/>
</dbReference>
<evidence type="ECO:0000259" key="20">
    <source>
        <dbReference type="PROSITE" id="PS51194"/>
    </source>
</evidence>
<evidence type="ECO:0000256" key="16">
    <source>
        <dbReference type="NCBIfam" id="TIGR01389"/>
    </source>
</evidence>
<dbReference type="Pfam" id="PF00570">
    <property type="entry name" value="HRDC"/>
    <property type="match status" value="1"/>
</dbReference>
<dbReference type="PANTHER" id="PTHR13710">
    <property type="entry name" value="DNA HELICASE RECQ FAMILY MEMBER"/>
    <property type="match status" value="1"/>
</dbReference>
<dbReference type="NCBIfam" id="TIGR00614">
    <property type="entry name" value="recQ_fam"/>
    <property type="match status" value="1"/>
</dbReference>
<keyword evidence="12" id="KW-0233">DNA recombination</keyword>
<evidence type="ECO:0000313" key="22">
    <source>
        <dbReference type="Proteomes" id="UP001274321"/>
    </source>
</evidence>
<reference evidence="21 22" key="1">
    <citation type="submission" date="2023-11" db="EMBL/GenBank/DDBJ databases">
        <authorList>
            <person name="Bao R."/>
        </authorList>
    </citation>
    <scope>NUCLEOTIDE SEQUENCE [LARGE SCALE GENOMIC DNA]</scope>
    <source>
        <strain evidence="21 22">PJ23</strain>
    </source>
</reference>
<evidence type="ECO:0000256" key="7">
    <source>
        <dbReference type="ARBA" id="ARBA00022801"/>
    </source>
</evidence>
<evidence type="ECO:0000256" key="15">
    <source>
        <dbReference type="ARBA" id="ARBA00034617"/>
    </source>
</evidence>
<proteinExistence type="inferred from homology"/>
<dbReference type="InterPro" id="IPR032284">
    <property type="entry name" value="RecQ_Zn-bd"/>
</dbReference>
<dbReference type="Pfam" id="PF00270">
    <property type="entry name" value="DEAD"/>
    <property type="match status" value="1"/>
</dbReference>
<dbReference type="InterPro" id="IPR027417">
    <property type="entry name" value="P-loop_NTPase"/>
</dbReference>
<evidence type="ECO:0000256" key="10">
    <source>
        <dbReference type="ARBA" id="ARBA00022840"/>
    </source>
</evidence>
<dbReference type="Pfam" id="PF09382">
    <property type="entry name" value="RQC"/>
    <property type="match status" value="1"/>
</dbReference>
<feature type="region of interest" description="Disordered" evidence="17">
    <location>
        <begin position="508"/>
        <end position="528"/>
    </location>
</feature>
<keyword evidence="13" id="KW-0234">DNA repair</keyword>
<name>A0ABU4RS20_9HYPH</name>
<evidence type="ECO:0000256" key="6">
    <source>
        <dbReference type="ARBA" id="ARBA00022763"/>
    </source>
</evidence>
<dbReference type="GO" id="GO:0016787">
    <property type="term" value="F:hydrolase activity"/>
    <property type="evidence" value="ECO:0007669"/>
    <property type="project" value="UniProtKB-KW"/>
</dbReference>
<keyword evidence="11" id="KW-0238">DNA-binding</keyword>
<comment type="caution">
    <text evidence="21">The sequence shown here is derived from an EMBL/GenBank/DDBJ whole genome shotgun (WGS) entry which is preliminary data.</text>
</comment>
<gene>
    <name evidence="21" type="primary">recQ</name>
    <name evidence="21" type="ORF">SCD90_16435</name>
</gene>
<evidence type="ECO:0000256" key="2">
    <source>
        <dbReference type="ARBA" id="ARBA00001947"/>
    </source>
</evidence>
<dbReference type="InterPro" id="IPR006293">
    <property type="entry name" value="DNA_helicase_ATP-dep_RecQ_bac"/>
</dbReference>
<evidence type="ECO:0000256" key="5">
    <source>
        <dbReference type="ARBA" id="ARBA00022741"/>
    </source>
</evidence>
<comment type="cofactor">
    <cofactor evidence="2">
        <name>Zn(2+)</name>
        <dbReference type="ChEBI" id="CHEBI:29105"/>
    </cofactor>
</comment>
<dbReference type="InterPro" id="IPR036388">
    <property type="entry name" value="WH-like_DNA-bd_sf"/>
</dbReference>
<comment type="cofactor">
    <cofactor evidence="1">
        <name>Mg(2+)</name>
        <dbReference type="ChEBI" id="CHEBI:18420"/>
    </cofactor>
</comment>
<dbReference type="InterPro" id="IPR004589">
    <property type="entry name" value="DNA_helicase_ATP-dep_RecQ"/>
</dbReference>
<keyword evidence="9" id="KW-0862">Zinc</keyword>
<dbReference type="PROSITE" id="PS51192">
    <property type="entry name" value="HELICASE_ATP_BIND_1"/>
    <property type="match status" value="1"/>
</dbReference>
<keyword evidence="4" id="KW-0479">Metal-binding</keyword>
<feature type="domain" description="Helicase ATP-binding" evidence="19">
    <location>
        <begin position="28"/>
        <end position="196"/>
    </location>
</feature>
<keyword evidence="14" id="KW-0413">Isomerase</keyword>
<dbReference type="InterPro" id="IPR014001">
    <property type="entry name" value="Helicase_ATP-bd"/>
</dbReference>
<evidence type="ECO:0000256" key="8">
    <source>
        <dbReference type="ARBA" id="ARBA00022806"/>
    </source>
</evidence>
<dbReference type="EC" id="5.6.2.4" evidence="16"/>
<evidence type="ECO:0000256" key="12">
    <source>
        <dbReference type="ARBA" id="ARBA00023172"/>
    </source>
</evidence>
<dbReference type="Pfam" id="PF00271">
    <property type="entry name" value="Helicase_C"/>
    <property type="match status" value="1"/>
</dbReference>
<dbReference type="SMART" id="SM00490">
    <property type="entry name" value="HELICc"/>
    <property type="match status" value="1"/>
</dbReference>
<keyword evidence="5" id="KW-0547">Nucleotide-binding</keyword>
<dbReference type="SMART" id="SM00956">
    <property type="entry name" value="RQC"/>
    <property type="match status" value="1"/>
</dbReference>
<evidence type="ECO:0000256" key="9">
    <source>
        <dbReference type="ARBA" id="ARBA00022833"/>
    </source>
</evidence>
<dbReference type="Gene3D" id="3.40.50.300">
    <property type="entry name" value="P-loop containing nucleotide triphosphate hydrolases"/>
    <property type="match status" value="2"/>
</dbReference>
<sequence>MAGMKHARAALKAVFGYDDFRSGQAEVIEAVLKGEDVLAVMPTGSGKSICYQLPAQLDGGLTVVVSPLIALMRDQVQQMAAVGIEAASLNSSNSEDEGRTVFRRMMNGELRLLFVSPERLAGTSLAERLAEAGVRRLAIDEAHCVSQWGHDFRPEYRQLARVRALLGGVQTIALTATADATTRADIASALFPKPPHVVVQSFDRPNLGLRFEAKDRPSDQIEEVVARHSRSSGIVYASSRARTETLAAALTRKGHRALAYHAGMSAEERARNQDVFLQEDGVVMAATVAFGMGINKPDVRFVVHADMPAGIEAYYQEIGRAGRDGLPAETLTLYGLDDMALRRRQIDERDAGEERRRIEHRRLSAMIDLCEVATCRRQSLLAYFGEESGPCGRCDLCSGHAVLEDATVAAQKVLSAVARTGQRFGAGHLADLLRGEATDTIKRHGHDALKTFGAGKDMTRRAWMTVVRQLYAAGVLTEADAEHGGFALTERGGEVLRGRETLKLRVAPEPTARRPRSGRGSARDDLDSDTSPLFEHLRALRLTLAREEGVAAYVVFSDRTLIEMAQQRPSTLEEMGLVQGVGAAKLKRYGDVFLQAIADFRG</sequence>
<keyword evidence="10" id="KW-0067">ATP-binding</keyword>
<evidence type="ECO:0000259" key="19">
    <source>
        <dbReference type="PROSITE" id="PS51192"/>
    </source>
</evidence>
<dbReference type="InterPro" id="IPR001650">
    <property type="entry name" value="Helicase_C-like"/>
</dbReference>
<dbReference type="Proteomes" id="UP001274321">
    <property type="component" value="Unassembled WGS sequence"/>
</dbReference>
<dbReference type="PROSITE" id="PS50967">
    <property type="entry name" value="HRDC"/>
    <property type="match status" value="1"/>
</dbReference>
<organism evidence="21 22">
    <name type="scientific">Terrihabitans rhizophilus</name>
    <dbReference type="NCBI Taxonomy" id="3092662"/>
    <lineage>
        <taxon>Bacteria</taxon>
        <taxon>Pseudomonadati</taxon>
        <taxon>Pseudomonadota</taxon>
        <taxon>Alphaproteobacteria</taxon>
        <taxon>Hyphomicrobiales</taxon>
        <taxon>Terrihabitans</taxon>
    </lineage>
</organism>
<feature type="domain" description="Helicase C-terminal" evidence="20">
    <location>
        <begin position="220"/>
        <end position="364"/>
    </location>
</feature>
<dbReference type="GO" id="GO:0003678">
    <property type="term" value="F:DNA helicase activity"/>
    <property type="evidence" value="ECO:0007669"/>
    <property type="project" value="UniProtKB-EC"/>
</dbReference>
<evidence type="ECO:0000259" key="18">
    <source>
        <dbReference type="PROSITE" id="PS50967"/>
    </source>
</evidence>
<dbReference type="InterPro" id="IPR002121">
    <property type="entry name" value="HRDC_dom"/>
</dbReference>
<dbReference type="InterPro" id="IPR044876">
    <property type="entry name" value="HRDC_dom_sf"/>
</dbReference>
<evidence type="ECO:0000256" key="14">
    <source>
        <dbReference type="ARBA" id="ARBA00023235"/>
    </source>
</evidence>
<dbReference type="SMART" id="SM00487">
    <property type="entry name" value="DEXDc"/>
    <property type="match status" value="1"/>
</dbReference>
<evidence type="ECO:0000313" key="21">
    <source>
        <dbReference type="EMBL" id="MDX6807650.1"/>
    </source>
</evidence>
<dbReference type="EMBL" id="JAXAFJ010000015">
    <property type="protein sequence ID" value="MDX6807650.1"/>
    <property type="molecule type" value="Genomic_DNA"/>
</dbReference>
<evidence type="ECO:0000256" key="11">
    <source>
        <dbReference type="ARBA" id="ARBA00023125"/>
    </source>
</evidence>